<feature type="chain" id="PRO_5002350892" description="Bifunctional inhibitor/plant lipid transfer protein/seed storage helical domain-containing protein" evidence="8">
    <location>
        <begin position="20"/>
        <end position="83"/>
    </location>
</feature>
<sequence>MKIILITTILAIAATTTFAQFDVYSQVYGQYQLQQQFFNPCGEFVRQQCSSVAFPFLQSPLWSLRSCRVMQQQCCQHLRLIMA</sequence>
<dbReference type="Proteomes" id="UP000032180">
    <property type="component" value="Chromosome 12"/>
</dbReference>
<feature type="signal peptide" evidence="8">
    <location>
        <begin position="1"/>
        <end position="19"/>
    </location>
</feature>
<dbReference type="eggNOG" id="ENOG502R3UJ">
    <property type="taxonomic scope" value="Eukaryota"/>
</dbReference>
<dbReference type="Pfam" id="PF13016">
    <property type="entry name" value="Gliadin"/>
    <property type="match status" value="1"/>
</dbReference>
<accession>A0A0D9XYD0</accession>
<dbReference type="PANTHER" id="PTHR33454:SF19">
    <property type="entry name" value="PROLAMIN PPROL 14P"/>
    <property type="match status" value="1"/>
</dbReference>
<keyword evidence="1" id="KW-0926">Vacuole</keyword>
<dbReference type="GO" id="GO:0033095">
    <property type="term" value="C:aleurone grain"/>
    <property type="evidence" value="ECO:0007669"/>
    <property type="project" value="UniProtKB-SubCell"/>
</dbReference>
<evidence type="ECO:0000259" key="9">
    <source>
        <dbReference type="Pfam" id="PF13016"/>
    </source>
</evidence>
<evidence type="ECO:0000256" key="2">
    <source>
        <dbReference type="ARBA" id="ARBA00022729"/>
    </source>
</evidence>
<dbReference type="AlphaFoldDB" id="A0A0D9XYD0"/>
<dbReference type="InterPro" id="IPR016140">
    <property type="entry name" value="Bifunc_inhib/LTP/seed_store"/>
</dbReference>
<evidence type="ECO:0000256" key="8">
    <source>
        <dbReference type="SAM" id="SignalP"/>
    </source>
</evidence>
<dbReference type="InterPro" id="IPR001954">
    <property type="entry name" value="Glia_glutenin"/>
</dbReference>
<evidence type="ECO:0000256" key="5">
    <source>
        <dbReference type="ARBA" id="ARBA00023742"/>
    </source>
</evidence>
<dbReference type="GO" id="GO:0045735">
    <property type="term" value="F:nutrient reservoir activity"/>
    <property type="evidence" value="ECO:0007669"/>
    <property type="project" value="UniProtKB-KW"/>
</dbReference>
<feature type="domain" description="Bifunctional inhibitor/plant lipid transfer protein/seed storage helical" evidence="9">
    <location>
        <begin position="30"/>
        <end position="81"/>
    </location>
</feature>
<name>A0A0D9XYD0_9ORYZ</name>
<protein>
    <recommendedName>
        <fullName evidence="9">Bifunctional inhibitor/plant lipid transfer protein/seed storage helical domain-containing protein</fullName>
    </recommendedName>
</protein>
<evidence type="ECO:0000256" key="4">
    <source>
        <dbReference type="ARBA" id="ARBA00023129"/>
    </source>
</evidence>
<comment type="function">
    <text evidence="5">Seed storage protein; serves as a source of nitrogen, carbon and sulfur for the young developing seedling.</text>
</comment>
<dbReference type="InterPro" id="IPR036312">
    <property type="entry name" value="Bifun_inhib/LTP/seed_sf"/>
</dbReference>
<comment type="subcellular location">
    <subcellularLocation>
        <location evidence="6">Vacuole</location>
        <location evidence="6">Aleurone grain</location>
    </subcellularLocation>
</comment>
<reference evidence="10 11" key="1">
    <citation type="submission" date="2012-08" db="EMBL/GenBank/DDBJ databases">
        <title>Oryza genome evolution.</title>
        <authorList>
            <person name="Wing R.A."/>
        </authorList>
    </citation>
    <scope>NUCLEOTIDE SEQUENCE</scope>
</reference>
<comment type="similarity">
    <text evidence="7">Belongs to the prolamin family.</text>
</comment>
<evidence type="ECO:0000256" key="1">
    <source>
        <dbReference type="ARBA" id="ARBA00022554"/>
    </source>
</evidence>
<evidence type="ECO:0000313" key="11">
    <source>
        <dbReference type="Proteomes" id="UP000032180"/>
    </source>
</evidence>
<organism evidence="10 11">
    <name type="scientific">Leersia perrieri</name>
    <dbReference type="NCBI Taxonomy" id="77586"/>
    <lineage>
        <taxon>Eukaryota</taxon>
        <taxon>Viridiplantae</taxon>
        <taxon>Streptophyta</taxon>
        <taxon>Embryophyta</taxon>
        <taxon>Tracheophyta</taxon>
        <taxon>Spermatophyta</taxon>
        <taxon>Magnoliopsida</taxon>
        <taxon>Liliopsida</taxon>
        <taxon>Poales</taxon>
        <taxon>Poaceae</taxon>
        <taxon>BOP clade</taxon>
        <taxon>Oryzoideae</taxon>
        <taxon>Oryzeae</taxon>
        <taxon>Oryzinae</taxon>
        <taxon>Leersia</taxon>
    </lineage>
</organism>
<dbReference type="EnsemblPlants" id="LPERR12G07040.1">
    <property type="protein sequence ID" value="LPERR12G07040.1"/>
    <property type="gene ID" value="LPERR12G07040"/>
</dbReference>
<keyword evidence="3" id="KW-0758">Storage protein</keyword>
<keyword evidence="11" id="KW-1185">Reference proteome</keyword>
<dbReference type="HOGENOM" id="CLU_186503_0_0_1"/>
<dbReference type="PANTHER" id="PTHR33454">
    <property type="entry name" value="PROLAMIN PPROL 14P"/>
    <property type="match status" value="1"/>
</dbReference>
<reference evidence="11" key="2">
    <citation type="submission" date="2013-12" db="EMBL/GenBank/DDBJ databases">
        <authorList>
            <person name="Yu Y."/>
            <person name="Lee S."/>
            <person name="de Baynast K."/>
            <person name="Wissotski M."/>
            <person name="Liu L."/>
            <person name="Talag J."/>
            <person name="Goicoechea J."/>
            <person name="Angelova A."/>
            <person name="Jetty R."/>
            <person name="Kudrna D."/>
            <person name="Golser W."/>
            <person name="Rivera L."/>
            <person name="Zhang J."/>
            <person name="Wing R."/>
        </authorList>
    </citation>
    <scope>NUCLEOTIDE SEQUENCE</scope>
</reference>
<reference evidence="10" key="3">
    <citation type="submission" date="2015-04" db="UniProtKB">
        <authorList>
            <consortium name="EnsemblPlants"/>
        </authorList>
    </citation>
    <scope>IDENTIFICATION</scope>
</reference>
<evidence type="ECO:0000313" key="10">
    <source>
        <dbReference type="EnsemblPlants" id="LPERR12G07040.1"/>
    </source>
</evidence>
<evidence type="ECO:0000256" key="7">
    <source>
        <dbReference type="ARBA" id="ARBA00023784"/>
    </source>
</evidence>
<keyword evidence="4" id="KW-0708">Seed storage protein</keyword>
<proteinExistence type="inferred from homology"/>
<dbReference type="Gramene" id="LPERR12G07040.1">
    <property type="protein sequence ID" value="LPERR12G07040.1"/>
    <property type="gene ID" value="LPERR12G07040"/>
</dbReference>
<evidence type="ECO:0000256" key="3">
    <source>
        <dbReference type="ARBA" id="ARBA00022761"/>
    </source>
</evidence>
<dbReference type="Gene3D" id="1.10.110.10">
    <property type="entry name" value="Plant lipid-transfer and hydrophobic proteins"/>
    <property type="match status" value="1"/>
</dbReference>
<dbReference type="PRINTS" id="PR00208">
    <property type="entry name" value="GLIADGLUTEN"/>
</dbReference>
<evidence type="ECO:0000256" key="6">
    <source>
        <dbReference type="ARBA" id="ARBA00023770"/>
    </source>
</evidence>
<keyword evidence="2 8" id="KW-0732">Signal</keyword>
<dbReference type="SUPFAM" id="SSF47699">
    <property type="entry name" value="Bifunctional inhibitor/lipid-transfer protein/seed storage 2S albumin"/>
    <property type="match status" value="1"/>
</dbReference>